<keyword evidence="2" id="KW-1133">Transmembrane helix</keyword>
<evidence type="ECO:0000256" key="1">
    <source>
        <dbReference type="SAM" id="MobiDB-lite"/>
    </source>
</evidence>
<evidence type="ECO:0000313" key="4">
    <source>
        <dbReference type="Proteomes" id="UP000177043"/>
    </source>
</evidence>
<evidence type="ECO:0000256" key="2">
    <source>
        <dbReference type="SAM" id="Phobius"/>
    </source>
</evidence>
<feature type="transmembrane region" description="Helical" evidence="2">
    <location>
        <begin position="80"/>
        <end position="103"/>
    </location>
</feature>
<comment type="caution">
    <text evidence="3">The sequence shown here is derived from an EMBL/GenBank/DDBJ whole genome shotgun (WGS) entry which is preliminary data.</text>
</comment>
<keyword evidence="2" id="KW-0812">Transmembrane</keyword>
<organism evidence="3 4">
    <name type="scientific">Candidatus Vogelbacteria bacterium RIFOXYD1_FULL_44_32</name>
    <dbReference type="NCBI Taxonomy" id="1802438"/>
    <lineage>
        <taxon>Bacteria</taxon>
        <taxon>Candidatus Vogeliibacteriota</taxon>
    </lineage>
</organism>
<feature type="region of interest" description="Disordered" evidence="1">
    <location>
        <begin position="1"/>
        <end position="31"/>
    </location>
</feature>
<feature type="transmembrane region" description="Helical" evidence="2">
    <location>
        <begin position="55"/>
        <end position="73"/>
    </location>
</feature>
<proteinExistence type="predicted"/>
<dbReference type="STRING" id="1802438.A2571_00710"/>
<keyword evidence="2" id="KW-0472">Membrane</keyword>
<dbReference type="Proteomes" id="UP000177043">
    <property type="component" value="Unassembled WGS sequence"/>
</dbReference>
<name>A0A1G2QEN6_9BACT</name>
<accession>A0A1G2QEN6</accession>
<reference evidence="3 4" key="1">
    <citation type="journal article" date="2016" name="Nat. Commun.">
        <title>Thousands of microbial genomes shed light on interconnected biogeochemical processes in an aquifer system.</title>
        <authorList>
            <person name="Anantharaman K."/>
            <person name="Brown C.T."/>
            <person name="Hug L.A."/>
            <person name="Sharon I."/>
            <person name="Castelle C.J."/>
            <person name="Probst A.J."/>
            <person name="Thomas B.C."/>
            <person name="Singh A."/>
            <person name="Wilkins M.J."/>
            <person name="Karaoz U."/>
            <person name="Brodie E.L."/>
            <person name="Williams K.H."/>
            <person name="Hubbard S.S."/>
            <person name="Banfield J.F."/>
        </authorList>
    </citation>
    <scope>NUCLEOTIDE SEQUENCE [LARGE SCALE GENOMIC DNA]</scope>
</reference>
<protein>
    <submittedName>
        <fullName evidence="3">Uncharacterized protein</fullName>
    </submittedName>
</protein>
<feature type="transmembrane region" description="Helical" evidence="2">
    <location>
        <begin position="133"/>
        <end position="152"/>
    </location>
</feature>
<evidence type="ECO:0000313" key="3">
    <source>
        <dbReference type="EMBL" id="OHA58888.1"/>
    </source>
</evidence>
<sequence length="175" mass="19757">MNPHDDFRPRDLHLPSTAPSAPAKVAPQTTQPGRFKQAKDIASRLWALEGKNSRVNNTTAMLMVAVAFFCFNLPQIILEWLLIGFLFNWIITTFAWLTMWFWFRLHGVGFINPTRLVTLTLSALIDYFPGADASIVFGFTWTIGTIILIAIVRAEDMTGINIEKIIKGKFASLKE</sequence>
<dbReference type="EMBL" id="MHTJ01000002">
    <property type="protein sequence ID" value="OHA58888.1"/>
    <property type="molecule type" value="Genomic_DNA"/>
</dbReference>
<feature type="compositionally biased region" description="Basic and acidic residues" evidence="1">
    <location>
        <begin position="1"/>
        <end position="13"/>
    </location>
</feature>
<gene>
    <name evidence="3" type="ORF">A2571_00710</name>
</gene>
<dbReference type="AlphaFoldDB" id="A0A1G2QEN6"/>